<dbReference type="Proteomes" id="UP000596248">
    <property type="component" value="Chromosome"/>
</dbReference>
<proteinExistence type="predicted"/>
<protein>
    <submittedName>
        <fullName evidence="1">Transcriptional regulator</fullName>
    </submittedName>
</protein>
<reference evidence="1 2" key="1">
    <citation type="submission" date="2021-01" db="EMBL/GenBank/DDBJ databases">
        <title>Identification of strong promoters based on the transcriptome of Brevibacillus choshinensis.</title>
        <authorList>
            <person name="Yao D."/>
            <person name="Zhang K."/>
            <person name="Wu J."/>
        </authorList>
    </citation>
    <scope>NUCLEOTIDE SEQUENCE [LARGE SCALE GENOMIC DNA]</scope>
    <source>
        <strain evidence="1 2">HPD31-SP3</strain>
    </source>
</reference>
<organism evidence="1 2">
    <name type="scientific">Brevibacillus choshinensis</name>
    <dbReference type="NCBI Taxonomy" id="54911"/>
    <lineage>
        <taxon>Bacteria</taxon>
        <taxon>Bacillati</taxon>
        <taxon>Bacillota</taxon>
        <taxon>Bacilli</taxon>
        <taxon>Bacillales</taxon>
        <taxon>Paenibacillaceae</taxon>
        <taxon>Brevibacillus</taxon>
    </lineage>
</organism>
<evidence type="ECO:0000313" key="1">
    <source>
        <dbReference type="EMBL" id="QRG68626.1"/>
    </source>
</evidence>
<dbReference type="RefSeq" id="WP_203355625.1">
    <property type="nucleotide sequence ID" value="NZ_CP069127.1"/>
</dbReference>
<gene>
    <name evidence="1" type="ORF">JNE38_05600</name>
</gene>
<name>A0ABX7FQW1_BRECH</name>
<sequence>MSGLNKPRTPAGKFLDEHGISHSYIAEETELSMDTLTRIFTIGKKTQNPTRSTRKLILEAIKKKIPQVKMSDLWEDE</sequence>
<accession>A0ABX7FQW1</accession>
<keyword evidence="2" id="KW-1185">Reference proteome</keyword>
<evidence type="ECO:0000313" key="2">
    <source>
        <dbReference type="Proteomes" id="UP000596248"/>
    </source>
</evidence>
<dbReference type="EMBL" id="CP069127">
    <property type="protein sequence ID" value="QRG68626.1"/>
    <property type="molecule type" value="Genomic_DNA"/>
</dbReference>